<name>A0AAX6EC36_IRIPA</name>
<proteinExistence type="predicted"/>
<gene>
    <name evidence="1" type="ORF">M6B38_198195</name>
</gene>
<accession>A0AAX6EC36</accession>
<organism evidence="1 2">
    <name type="scientific">Iris pallida</name>
    <name type="common">Sweet iris</name>
    <dbReference type="NCBI Taxonomy" id="29817"/>
    <lineage>
        <taxon>Eukaryota</taxon>
        <taxon>Viridiplantae</taxon>
        <taxon>Streptophyta</taxon>
        <taxon>Embryophyta</taxon>
        <taxon>Tracheophyta</taxon>
        <taxon>Spermatophyta</taxon>
        <taxon>Magnoliopsida</taxon>
        <taxon>Liliopsida</taxon>
        <taxon>Asparagales</taxon>
        <taxon>Iridaceae</taxon>
        <taxon>Iridoideae</taxon>
        <taxon>Irideae</taxon>
        <taxon>Iris</taxon>
    </lineage>
</organism>
<evidence type="ECO:0000313" key="2">
    <source>
        <dbReference type="Proteomes" id="UP001140949"/>
    </source>
</evidence>
<dbReference type="AlphaFoldDB" id="A0AAX6EC36"/>
<dbReference type="Proteomes" id="UP001140949">
    <property type="component" value="Unassembled WGS sequence"/>
</dbReference>
<protein>
    <submittedName>
        <fullName evidence="1">Uncharacterized protein</fullName>
    </submittedName>
</protein>
<keyword evidence="2" id="KW-1185">Reference proteome</keyword>
<evidence type="ECO:0000313" key="1">
    <source>
        <dbReference type="EMBL" id="KAJ6801499.1"/>
    </source>
</evidence>
<reference evidence="1" key="1">
    <citation type="journal article" date="2023" name="GigaByte">
        <title>Genome assembly of the bearded iris, Iris pallida Lam.</title>
        <authorList>
            <person name="Bruccoleri R.E."/>
            <person name="Oakeley E.J."/>
            <person name="Faust A.M.E."/>
            <person name="Altorfer M."/>
            <person name="Dessus-Babus S."/>
            <person name="Burckhardt D."/>
            <person name="Oertli M."/>
            <person name="Naumann U."/>
            <person name="Petersen F."/>
            <person name="Wong J."/>
        </authorList>
    </citation>
    <scope>NUCLEOTIDE SEQUENCE</scope>
    <source>
        <strain evidence="1">GSM-AAB239-AS_SAM_17_03QT</strain>
    </source>
</reference>
<dbReference type="EMBL" id="JANAVB010038018">
    <property type="protein sequence ID" value="KAJ6801499.1"/>
    <property type="molecule type" value="Genomic_DNA"/>
</dbReference>
<sequence length="39" mass="4572">MTEYSLIVVSCISKENMLYLVHGFISKENMLYLVHGFYV</sequence>
<comment type="caution">
    <text evidence="1">The sequence shown here is derived from an EMBL/GenBank/DDBJ whole genome shotgun (WGS) entry which is preliminary data.</text>
</comment>
<reference evidence="1" key="2">
    <citation type="submission" date="2023-04" db="EMBL/GenBank/DDBJ databases">
        <authorList>
            <person name="Bruccoleri R.E."/>
            <person name="Oakeley E.J."/>
            <person name="Faust A.-M."/>
            <person name="Dessus-Babus S."/>
            <person name="Altorfer M."/>
            <person name="Burckhardt D."/>
            <person name="Oertli M."/>
            <person name="Naumann U."/>
            <person name="Petersen F."/>
            <person name="Wong J."/>
        </authorList>
    </citation>
    <scope>NUCLEOTIDE SEQUENCE</scope>
    <source>
        <strain evidence="1">GSM-AAB239-AS_SAM_17_03QT</strain>
        <tissue evidence="1">Leaf</tissue>
    </source>
</reference>